<evidence type="ECO:0000256" key="1">
    <source>
        <dbReference type="SAM" id="MobiDB-lite"/>
    </source>
</evidence>
<dbReference type="Proteomes" id="UP000239874">
    <property type="component" value="Unassembled WGS sequence"/>
</dbReference>
<dbReference type="EMBL" id="PSZC01000001">
    <property type="protein sequence ID" value="PPJ39969.1"/>
    <property type="molecule type" value="Genomic_DNA"/>
</dbReference>
<dbReference type="AlphaFoldDB" id="A0A2S6AXL4"/>
<evidence type="ECO:0008006" key="4">
    <source>
        <dbReference type="Google" id="ProtNLM"/>
    </source>
</evidence>
<comment type="caution">
    <text evidence="2">The sequence shown here is derived from an EMBL/GenBank/DDBJ whole genome shotgun (WGS) entry which is preliminary data.</text>
</comment>
<evidence type="ECO:0000313" key="3">
    <source>
        <dbReference type="Proteomes" id="UP000239874"/>
    </source>
</evidence>
<name>A0A2S6AXL4_9NOCA</name>
<reference evidence="2 3" key="1">
    <citation type="submission" date="2018-02" db="EMBL/GenBank/DDBJ databases">
        <title>8 Nocardia nova and 1 Nocardia cyriacigeorgica strain used for evolution to TMP-SMX.</title>
        <authorList>
            <person name="Mehta H."/>
            <person name="Weng J."/>
            <person name="Shamoo Y."/>
        </authorList>
    </citation>
    <scope>NUCLEOTIDE SEQUENCE [LARGE SCALE GENOMIC DNA]</scope>
    <source>
        <strain evidence="2 3">MDA3139</strain>
    </source>
</reference>
<feature type="region of interest" description="Disordered" evidence="1">
    <location>
        <begin position="123"/>
        <end position="151"/>
    </location>
</feature>
<evidence type="ECO:0000313" key="2">
    <source>
        <dbReference type="EMBL" id="PPJ39969.1"/>
    </source>
</evidence>
<dbReference type="RefSeq" id="WP_104379645.1">
    <property type="nucleotide sequence ID" value="NZ_PSZC01000001.1"/>
</dbReference>
<sequence>MALKDLRFEVPFAVAFEKGLVLVGEIEPDTEYNQNRNAPARQKVDPVTGLRQWKATATNPAETNPKKSSIQVIFLADVAPVPSTPEVLPGMRSIVLENVTLQPKVTGQGEFKTLGWTVRATGIAGDNSGAKVPAADPGAARPARSQSDKAA</sequence>
<proteinExistence type="predicted"/>
<accession>A0A2S6AXL4</accession>
<protein>
    <recommendedName>
        <fullName evidence="4">Plasmid replication, integration and excision activator</fullName>
    </recommendedName>
</protein>
<organism evidence="2 3">
    <name type="scientific">Nocardia nova</name>
    <dbReference type="NCBI Taxonomy" id="37330"/>
    <lineage>
        <taxon>Bacteria</taxon>
        <taxon>Bacillati</taxon>
        <taxon>Actinomycetota</taxon>
        <taxon>Actinomycetes</taxon>
        <taxon>Mycobacteriales</taxon>
        <taxon>Nocardiaceae</taxon>
        <taxon>Nocardia</taxon>
    </lineage>
</organism>
<gene>
    <name evidence="2" type="ORF">C5E45_02395</name>
</gene>
<feature type="compositionally biased region" description="Low complexity" evidence="1">
    <location>
        <begin position="133"/>
        <end position="144"/>
    </location>
</feature>